<dbReference type="FunFam" id="3.40.50.300:FF:000134">
    <property type="entry name" value="Iron-enterobactin ABC transporter ATP-binding protein"/>
    <property type="match status" value="1"/>
</dbReference>
<evidence type="ECO:0000256" key="2">
    <source>
        <dbReference type="ARBA" id="ARBA00022448"/>
    </source>
</evidence>
<keyword evidence="3" id="KW-0547">Nucleotide-binding</keyword>
<dbReference type="FunCoup" id="U2DUJ4">
    <property type="interactions" value="97"/>
</dbReference>
<gene>
    <name evidence="6" type="ORF">HLPCO_001986</name>
</gene>
<dbReference type="InterPro" id="IPR050153">
    <property type="entry name" value="Metal_Ion_Import_ABC"/>
</dbReference>
<dbReference type="InParanoid" id="U2DUJ4"/>
<dbReference type="PANTHER" id="PTHR42734:SF17">
    <property type="entry name" value="METAL TRANSPORT SYSTEM ATP-BINDING PROTEIN TM_0124-RELATED"/>
    <property type="match status" value="1"/>
</dbReference>
<dbReference type="Gene3D" id="3.40.50.300">
    <property type="entry name" value="P-loop containing nucleotide triphosphate hydrolases"/>
    <property type="match status" value="1"/>
</dbReference>
<evidence type="ECO:0000256" key="4">
    <source>
        <dbReference type="ARBA" id="ARBA00022840"/>
    </source>
</evidence>
<keyword evidence="2" id="KW-0813">Transport</keyword>
<dbReference type="InterPro" id="IPR017871">
    <property type="entry name" value="ABC_transporter-like_CS"/>
</dbReference>
<dbReference type="AlphaFoldDB" id="U2DUJ4"/>
<dbReference type="CDD" id="cd03235">
    <property type="entry name" value="ABC_Metallic_Cations"/>
    <property type="match status" value="1"/>
</dbReference>
<comment type="similarity">
    <text evidence="1">Belongs to the ABC transporter superfamily.</text>
</comment>
<dbReference type="EMBL" id="AFNU02000006">
    <property type="protein sequence ID" value="ERJ12072.1"/>
    <property type="molecule type" value="Genomic_DNA"/>
</dbReference>
<evidence type="ECO:0000256" key="3">
    <source>
        <dbReference type="ARBA" id="ARBA00022741"/>
    </source>
</evidence>
<dbReference type="GO" id="GO:0005524">
    <property type="term" value="F:ATP binding"/>
    <property type="evidence" value="ECO:0007669"/>
    <property type="project" value="UniProtKB-KW"/>
</dbReference>
<evidence type="ECO:0000256" key="1">
    <source>
        <dbReference type="ARBA" id="ARBA00005417"/>
    </source>
</evidence>
<dbReference type="EC" id="3.6.3.-" evidence="6"/>
<proteinExistence type="inferred from homology"/>
<keyword evidence="7" id="KW-1185">Reference proteome</keyword>
<dbReference type="PANTHER" id="PTHR42734">
    <property type="entry name" value="METAL TRANSPORT SYSTEM ATP-BINDING PROTEIN TM_0124-RELATED"/>
    <property type="match status" value="1"/>
</dbReference>
<evidence type="ECO:0000259" key="5">
    <source>
        <dbReference type="PROSITE" id="PS50893"/>
    </source>
</evidence>
<protein>
    <submittedName>
        <fullName evidence="6">ABC transporter related protein</fullName>
        <ecNumber evidence="6">3.6.3.-</ecNumber>
    </submittedName>
</protein>
<name>U2DUJ4_9MOLU</name>
<dbReference type="RefSeq" id="WP_008827322.1">
    <property type="nucleotide sequence ID" value="NZ_AFNU02000006.1"/>
</dbReference>
<reference evidence="6 7" key="1">
    <citation type="journal article" date="2011" name="J. Bacteriol.">
        <title>Genome sequence of Haloplasma contractile, an unusual contractile bacterium from a deep-sea anoxic brine lake.</title>
        <authorList>
            <person name="Antunes A."/>
            <person name="Alam I."/>
            <person name="El Dorry H."/>
            <person name="Siam R."/>
            <person name="Robertson A."/>
            <person name="Bajic V.B."/>
            <person name="Stingl U."/>
        </authorList>
    </citation>
    <scope>NUCLEOTIDE SEQUENCE [LARGE SCALE GENOMIC DNA]</scope>
    <source>
        <strain evidence="6 7">SSD-17B</strain>
    </source>
</reference>
<keyword evidence="4" id="KW-0067">ATP-binding</keyword>
<dbReference type="STRING" id="1033810.HLPCO_001986"/>
<organism evidence="6 7">
    <name type="scientific">Haloplasma contractile SSD-17B</name>
    <dbReference type="NCBI Taxonomy" id="1033810"/>
    <lineage>
        <taxon>Bacteria</taxon>
        <taxon>Bacillati</taxon>
        <taxon>Mycoplasmatota</taxon>
        <taxon>Mollicutes</taxon>
        <taxon>Haloplasmatales</taxon>
        <taxon>Haloplasmataceae</taxon>
        <taxon>Haloplasma</taxon>
    </lineage>
</organism>
<accession>U2DUJ4</accession>
<dbReference type="InterPro" id="IPR003439">
    <property type="entry name" value="ABC_transporter-like_ATP-bd"/>
</dbReference>
<dbReference type="SUPFAM" id="SSF52540">
    <property type="entry name" value="P-loop containing nucleoside triphosphate hydrolases"/>
    <property type="match status" value="1"/>
</dbReference>
<feature type="domain" description="ABC transporter" evidence="5">
    <location>
        <begin position="6"/>
        <end position="234"/>
    </location>
</feature>
<dbReference type="Pfam" id="PF00005">
    <property type="entry name" value="ABC_tran"/>
    <property type="match status" value="1"/>
</dbReference>
<dbReference type="InterPro" id="IPR003593">
    <property type="entry name" value="AAA+_ATPase"/>
</dbReference>
<dbReference type="SMART" id="SM00382">
    <property type="entry name" value="AAA"/>
    <property type="match status" value="1"/>
</dbReference>
<dbReference type="OrthoDB" id="9806726at2"/>
<dbReference type="PROSITE" id="PS50893">
    <property type="entry name" value="ABC_TRANSPORTER_2"/>
    <property type="match status" value="1"/>
</dbReference>
<reference evidence="6 7" key="2">
    <citation type="journal article" date="2013" name="PLoS ONE">
        <title>INDIGO - INtegrated Data Warehouse of MIcrobial GenOmes with Examples from the Red Sea Extremophiles.</title>
        <authorList>
            <person name="Alam I."/>
            <person name="Antunes A."/>
            <person name="Kamau A.A."/>
            <person name="Ba Alawi W."/>
            <person name="Kalkatawi M."/>
            <person name="Stingl U."/>
            <person name="Bajic V.B."/>
        </authorList>
    </citation>
    <scope>NUCLEOTIDE SEQUENCE [LARGE SCALE GENOMIC DNA]</scope>
    <source>
        <strain evidence="6 7">SSD-17B</strain>
    </source>
</reference>
<dbReference type="InterPro" id="IPR027417">
    <property type="entry name" value="P-loop_NTPase"/>
</dbReference>
<keyword evidence="6" id="KW-0378">Hydrolase</keyword>
<dbReference type="GO" id="GO:0016887">
    <property type="term" value="F:ATP hydrolysis activity"/>
    <property type="evidence" value="ECO:0007669"/>
    <property type="project" value="InterPro"/>
</dbReference>
<dbReference type="eggNOG" id="COG1121">
    <property type="taxonomic scope" value="Bacteria"/>
</dbReference>
<evidence type="ECO:0000313" key="7">
    <source>
        <dbReference type="Proteomes" id="UP000005707"/>
    </source>
</evidence>
<dbReference type="PROSITE" id="PS00211">
    <property type="entry name" value="ABC_TRANSPORTER_1"/>
    <property type="match status" value="1"/>
</dbReference>
<sequence>MKNNVLNIEHLTIKYGKHTVLKDLTFKVQTGDYVGIIGPNGSGKSTLVRGILGLVPITNGQIEKVTNDDIGYLPQKTYSNDQVFPATVKEIVLTGLLRNKRFPNFYTPSDHKKVDQILKRLQIIDLKENKIGTLSGGQQQRVMLARAVVSSPKILILDEPTSALDPKFRETFYKLVNDLNKNEGITILHISHDLNSVMQYMNRVLHLDRDILFYGAKEKYLKLDNKKIAKKQQPEREVEVVS</sequence>
<dbReference type="Proteomes" id="UP000005707">
    <property type="component" value="Unassembled WGS sequence"/>
</dbReference>
<comment type="caution">
    <text evidence="6">The sequence shown here is derived from an EMBL/GenBank/DDBJ whole genome shotgun (WGS) entry which is preliminary data.</text>
</comment>
<evidence type="ECO:0000313" key="6">
    <source>
        <dbReference type="EMBL" id="ERJ12072.1"/>
    </source>
</evidence>